<evidence type="ECO:0000256" key="1">
    <source>
        <dbReference type="SAM" id="MobiDB-lite"/>
    </source>
</evidence>
<keyword evidence="3" id="KW-1185">Reference proteome</keyword>
<dbReference type="PIRSF" id="PIRSF029288">
    <property type="entry name" value="SciE_ImpE"/>
    <property type="match status" value="1"/>
</dbReference>
<dbReference type="Proteomes" id="UP001516061">
    <property type="component" value="Unassembled WGS sequence"/>
</dbReference>
<organism evidence="2 3">
    <name type="scientific">Sphaerotilus uruguayifluvii</name>
    <dbReference type="NCBI Taxonomy" id="2735897"/>
    <lineage>
        <taxon>Bacteria</taxon>
        <taxon>Pseudomonadati</taxon>
        <taxon>Pseudomonadota</taxon>
        <taxon>Betaproteobacteria</taxon>
        <taxon>Burkholderiales</taxon>
        <taxon>Sphaerotilaceae</taxon>
        <taxon>Sphaerotilus</taxon>
    </lineage>
</organism>
<gene>
    <name evidence="2" type="ORF">HNQ01_002374</name>
</gene>
<evidence type="ECO:0000313" key="2">
    <source>
        <dbReference type="EMBL" id="NRT56631.1"/>
    </source>
</evidence>
<feature type="region of interest" description="Disordered" evidence="1">
    <location>
        <begin position="289"/>
        <end position="311"/>
    </location>
</feature>
<name>A0ABX2G4J0_9BURK</name>
<protein>
    <submittedName>
        <fullName evidence="2">Type VI secretion system protein ImpE</fullName>
    </submittedName>
</protein>
<dbReference type="InterPro" id="IPR011990">
    <property type="entry name" value="TPR-like_helical_dom_sf"/>
</dbReference>
<accession>A0ABX2G4J0</accession>
<proteinExistence type="predicted"/>
<dbReference type="RefSeq" id="WP_173805640.1">
    <property type="nucleotide sequence ID" value="NZ_JABSNM010000009.1"/>
</dbReference>
<dbReference type="Gene3D" id="1.25.40.10">
    <property type="entry name" value="Tetratricopeptide repeat domain"/>
    <property type="match status" value="1"/>
</dbReference>
<dbReference type="InterPro" id="IPR009211">
    <property type="entry name" value="TagJ"/>
</dbReference>
<dbReference type="Pfam" id="PF07024">
    <property type="entry name" value="ImpE"/>
    <property type="match status" value="1"/>
</dbReference>
<evidence type="ECO:0000313" key="3">
    <source>
        <dbReference type="Proteomes" id="UP001516061"/>
    </source>
</evidence>
<dbReference type="SUPFAM" id="SSF144059">
    <property type="entry name" value="ImpE-like"/>
    <property type="match status" value="1"/>
</dbReference>
<sequence length="311" mass="33317">MSSPTRSEAPAAADDAARRVAAGDLAGALASLQQQVRRQPADARLRIFLFQLLVLLRQWPRAAQQLVLCGELDAGALAMVATCREALQAEQVREAVMSGRTTPLVFGEPPAWVGLLAEALAADGRGDVAVAAVLRARALEQAPACSGTLDGRPFAWLADADSRLGPVLEVMMRGRYGWLPLQALRRIEIDAPEDLRDLVWLPARLTFVSGGETVALLPVRYAPDADADSEGEGGDPAALRDARRLARRTDWIALAPQHQPDQFRGLGQRLLCTEAEECGLLEVREIVIDAPAGEREGEGEGGDEGHGDASR</sequence>
<reference evidence="2 3" key="1">
    <citation type="submission" date="2020-05" db="EMBL/GenBank/DDBJ databases">
        <title>Genomic Encyclopedia of Type Strains, Phase IV (KMG-V): Genome sequencing to study the core and pangenomes of soil and plant-associated prokaryotes.</title>
        <authorList>
            <person name="Whitman W."/>
        </authorList>
    </citation>
    <scope>NUCLEOTIDE SEQUENCE [LARGE SCALE GENOMIC DNA]</scope>
    <source>
        <strain evidence="2 3">C29</strain>
    </source>
</reference>
<comment type="caution">
    <text evidence="2">The sequence shown here is derived from an EMBL/GenBank/DDBJ whole genome shotgun (WGS) entry which is preliminary data.</text>
</comment>
<dbReference type="EMBL" id="JABSNM010000009">
    <property type="protein sequence ID" value="NRT56631.1"/>
    <property type="molecule type" value="Genomic_DNA"/>
</dbReference>